<dbReference type="SMART" id="SM00184">
    <property type="entry name" value="RING"/>
    <property type="match status" value="1"/>
</dbReference>
<dbReference type="EnsemblMetazoa" id="HelroT153615">
    <property type="protein sequence ID" value="HelroP153615"/>
    <property type="gene ID" value="HelroG153615"/>
</dbReference>
<dbReference type="EMBL" id="AMQM01006828">
    <property type="status" value="NOT_ANNOTATED_CDS"/>
    <property type="molecule type" value="Genomic_DNA"/>
</dbReference>
<gene>
    <name evidence="11" type="primary">20197350</name>
    <name evidence="10" type="ORF">HELRODRAFT_153615</name>
</gene>
<dbReference type="Pfam" id="PF13639">
    <property type="entry name" value="zf-RING_2"/>
    <property type="match status" value="1"/>
</dbReference>
<dbReference type="RefSeq" id="XP_009026507.1">
    <property type="nucleotide sequence ID" value="XM_009028259.1"/>
</dbReference>
<dbReference type="PANTHER" id="PTHR22937">
    <property type="entry name" value="E3 UBIQUITIN-PROTEIN LIGASE RNF165"/>
    <property type="match status" value="1"/>
</dbReference>
<evidence type="ECO:0000256" key="4">
    <source>
        <dbReference type="ARBA" id="ARBA00022723"/>
    </source>
</evidence>
<reference evidence="12" key="1">
    <citation type="submission" date="2012-12" db="EMBL/GenBank/DDBJ databases">
        <authorList>
            <person name="Hellsten U."/>
            <person name="Grimwood J."/>
            <person name="Chapman J.A."/>
            <person name="Shapiro H."/>
            <person name="Aerts A."/>
            <person name="Otillar R.P."/>
            <person name="Terry A.Y."/>
            <person name="Boore J.L."/>
            <person name="Simakov O."/>
            <person name="Marletaz F."/>
            <person name="Cho S.-J."/>
            <person name="Edsinger-Gonzales E."/>
            <person name="Havlak P."/>
            <person name="Kuo D.-H."/>
            <person name="Larsson T."/>
            <person name="Lv J."/>
            <person name="Arendt D."/>
            <person name="Savage R."/>
            <person name="Osoegawa K."/>
            <person name="de Jong P."/>
            <person name="Lindberg D.R."/>
            <person name="Seaver E.C."/>
            <person name="Weisblat D.A."/>
            <person name="Putnam N.H."/>
            <person name="Grigoriev I.V."/>
            <person name="Rokhsar D.S."/>
        </authorList>
    </citation>
    <scope>NUCLEOTIDE SEQUENCE</scope>
</reference>
<dbReference type="InParanoid" id="T1ELA0"/>
<evidence type="ECO:0000256" key="5">
    <source>
        <dbReference type="ARBA" id="ARBA00022771"/>
    </source>
</evidence>
<proteinExistence type="predicted"/>
<dbReference type="GO" id="GO:0008270">
    <property type="term" value="F:zinc ion binding"/>
    <property type="evidence" value="ECO:0007669"/>
    <property type="project" value="UniProtKB-KW"/>
</dbReference>
<reference evidence="11" key="3">
    <citation type="submission" date="2015-06" db="UniProtKB">
        <authorList>
            <consortium name="EnsemblMetazoa"/>
        </authorList>
    </citation>
    <scope>IDENTIFICATION</scope>
</reference>
<keyword evidence="5 8" id="KW-0863">Zinc-finger</keyword>
<dbReference type="PROSITE" id="PS50089">
    <property type="entry name" value="ZF_RING_2"/>
    <property type="match status" value="1"/>
</dbReference>
<evidence type="ECO:0000256" key="1">
    <source>
        <dbReference type="ARBA" id="ARBA00000900"/>
    </source>
</evidence>
<dbReference type="InterPro" id="IPR045191">
    <property type="entry name" value="MBR1/2-like"/>
</dbReference>
<keyword evidence="3" id="KW-0808">Transferase</keyword>
<sequence length="51" mass="6061">KFLNESCSICSEDFIEKSFVCELQCRHVYHFACIRLWLLKKSSCPFCRQAI</sequence>
<dbReference type="HOGENOM" id="CLU_013137_21_5_1"/>
<dbReference type="CTD" id="20197350"/>
<dbReference type="OrthoDB" id="290834at2759"/>
<dbReference type="EMBL" id="KB097528">
    <property type="protein sequence ID" value="ESN95337.1"/>
    <property type="molecule type" value="Genomic_DNA"/>
</dbReference>
<dbReference type="GeneID" id="20197350"/>
<accession>T1ELA0</accession>
<dbReference type="GO" id="GO:0061630">
    <property type="term" value="F:ubiquitin protein ligase activity"/>
    <property type="evidence" value="ECO:0007669"/>
    <property type="project" value="UniProtKB-EC"/>
</dbReference>
<comment type="catalytic activity">
    <reaction evidence="1">
        <text>S-ubiquitinyl-[E2 ubiquitin-conjugating enzyme]-L-cysteine + [acceptor protein]-L-lysine = [E2 ubiquitin-conjugating enzyme]-L-cysteine + N(6)-ubiquitinyl-[acceptor protein]-L-lysine.</text>
        <dbReference type="EC" id="2.3.2.27"/>
    </reaction>
</comment>
<feature type="domain" description="RING-type" evidence="9">
    <location>
        <begin position="7"/>
        <end position="48"/>
    </location>
</feature>
<dbReference type="KEGG" id="hro:HELRODRAFT_153615"/>
<name>T1ELA0_HELRO</name>
<dbReference type="AlphaFoldDB" id="T1ELA0"/>
<evidence type="ECO:0000256" key="8">
    <source>
        <dbReference type="PROSITE-ProRule" id="PRU00175"/>
    </source>
</evidence>
<evidence type="ECO:0000256" key="3">
    <source>
        <dbReference type="ARBA" id="ARBA00022679"/>
    </source>
</evidence>
<evidence type="ECO:0000313" key="12">
    <source>
        <dbReference type="Proteomes" id="UP000015101"/>
    </source>
</evidence>
<dbReference type="Proteomes" id="UP000015101">
    <property type="component" value="Unassembled WGS sequence"/>
</dbReference>
<keyword evidence="7" id="KW-0862">Zinc</keyword>
<evidence type="ECO:0000313" key="11">
    <source>
        <dbReference type="EnsemblMetazoa" id="HelroP153615"/>
    </source>
</evidence>
<evidence type="ECO:0000259" key="9">
    <source>
        <dbReference type="PROSITE" id="PS50089"/>
    </source>
</evidence>
<protein>
    <recommendedName>
        <fullName evidence="2">RING-type E3 ubiquitin transferase</fullName>
        <ecNumber evidence="2">2.3.2.27</ecNumber>
    </recommendedName>
</protein>
<evidence type="ECO:0000256" key="2">
    <source>
        <dbReference type="ARBA" id="ARBA00012483"/>
    </source>
</evidence>
<dbReference type="EC" id="2.3.2.27" evidence="2"/>
<keyword evidence="4" id="KW-0479">Metal-binding</keyword>
<reference evidence="10 12" key="2">
    <citation type="journal article" date="2013" name="Nature">
        <title>Insights into bilaterian evolution from three spiralian genomes.</title>
        <authorList>
            <person name="Simakov O."/>
            <person name="Marletaz F."/>
            <person name="Cho S.J."/>
            <person name="Edsinger-Gonzales E."/>
            <person name="Havlak P."/>
            <person name="Hellsten U."/>
            <person name="Kuo D.H."/>
            <person name="Larsson T."/>
            <person name="Lv J."/>
            <person name="Arendt D."/>
            <person name="Savage R."/>
            <person name="Osoegawa K."/>
            <person name="de Jong P."/>
            <person name="Grimwood J."/>
            <person name="Chapman J.A."/>
            <person name="Shapiro H."/>
            <person name="Aerts A."/>
            <person name="Otillar R.P."/>
            <person name="Terry A.Y."/>
            <person name="Boore J.L."/>
            <person name="Grigoriev I.V."/>
            <person name="Lindberg D.R."/>
            <person name="Seaver E.C."/>
            <person name="Weisblat D.A."/>
            <person name="Putnam N.H."/>
            <person name="Rokhsar D.S."/>
        </authorList>
    </citation>
    <scope>NUCLEOTIDE SEQUENCE</scope>
</reference>
<evidence type="ECO:0000313" key="10">
    <source>
        <dbReference type="EMBL" id="ESN95337.1"/>
    </source>
</evidence>
<evidence type="ECO:0000256" key="6">
    <source>
        <dbReference type="ARBA" id="ARBA00022786"/>
    </source>
</evidence>
<dbReference type="PANTHER" id="PTHR22937:SF65">
    <property type="entry name" value="E3 UBIQUITIN-PROTEIN LIGASE ARK2C"/>
    <property type="match status" value="1"/>
</dbReference>
<keyword evidence="6" id="KW-0833">Ubl conjugation pathway</keyword>
<organism evidence="11 12">
    <name type="scientific">Helobdella robusta</name>
    <name type="common">Californian leech</name>
    <dbReference type="NCBI Taxonomy" id="6412"/>
    <lineage>
        <taxon>Eukaryota</taxon>
        <taxon>Metazoa</taxon>
        <taxon>Spiralia</taxon>
        <taxon>Lophotrochozoa</taxon>
        <taxon>Annelida</taxon>
        <taxon>Clitellata</taxon>
        <taxon>Hirudinea</taxon>
        <taxon>Rhynchobdellida</taxon>
        <taxon>Glossiphoniidae</taxon>
        <taxon>Helobdella</taxon>
    </lineage>
</organism>
<dbReference type="InterPro" id="IPR013083">
    <property type="entry name" value="Znf_RING/FYVE/PHD"/>
</dbReference>
<dbReference type="Gene3D" id="3.30.40.10">
    <property type="entry name" value="Zinc/RING finger domain, C3HC4 (zinc finger)"/>
    <property type="match status" value="1"/>
</dbReference>
<keyword evidence="12" id="KW-1185">Reference proteome</keyword>
<evidence type="ECO:0000256" key="7">
    <source>
        <dbReference type="ARBA" id="ARBA00022833"/>
    </source>
</evidence>
<dbReference type="InterPro" id="IPR001841">
    <property type="entry name" value="Znf_RING"/>
</dbReference>
<dbReference type="SUPFAM" id="SSF57850">
    <property type="entry name" value="RING/U-box"/>
    <property type="match status" value="1"/>
</dbReference>